<evidence type="ECO:0000313" key="4">
    <source>
        <dbReference type="EMBL" id="VEB43125.1"/>
    </source>
</evidence>
<dbReference type="Gene3D" id="1.10.287.950">
    <property type="entry name" value="Methyl-accepting chemotaxis protein"/>
    <property type="match status" value="1"/>
</dbReference>
<name>A0A447TDV8_CHRVL</name>
<dbReference type="GO" id="GO:0016020">
    <property type="term" value="C:membrane"/>
    <property type="evidence" value="ECO:0007669"/>
    <property type="project" value="InterPro"/>
</dbReference>
<dbReference type="AlphaFoldDB" id="A0A447TDV8"/>
<feature type="domain" description="Methyl-accepting transducer" evidence="3">
    <location>
        <begin position="1"/>
        <end position="93"/>
    </location>
</feature>
<reference evidence="4 5" key="1">
    <citation type="submission" date="2018-12" db="EMBL/GenBank/DDBJ databases">
        <authorList>
            <consortium name="Pathogen Informatics"/>
        </authorList>
    </citation>
    <scope>NUCLEOTIDE SEQUENCE [LARGE SCALE GENOMIC DNA]</scope>
    <source>
        <strain evidence="4 5">NCTC9695</strain>
    </source>
</reference>
<dbReference type="PROSITE" id="PS50111">
    <property type="entry name" value="CHEMOTAXIS_TRANSDUC_2"/>
    <property type="match status" value="1"/>
</dbReference>
<dbReference type="GO" id="GO:0007165">
    <property type="term" value="P:signal transduction"/>
    <property type="evidence" value="ECO:0007669"/>
    <property type="project" value="UniProtKB-KW"/>
</dbReference>
<gene>
    <name evidence="4" type="primary">bdlA_6</name>
    <name evidence="4" type="ORF">NCTC9695_03579</name>
</gene>
<keyword evidence="1 2" id="KW-0807">Transducer</keyword>
<dbReference type="Pfam" id="PF00015">
    <property type="entry name" value="MCPsignal"/>
    <property type="match status" value="1"/>
</dbReference>
<dbReference type="PANTHER" id="PTHR32089">
    <property type="entry name" value="METHYL-ACCEPTING CHEMOTAXIS PROTEIN MCPB"/>
    <property type="match status" value="1"/>
</dbReference>
<dbReference type="EMBL" id="LR134182">
    <property type="protein sequence ID" value="VEB43125.1"/>
    <property type="molecule type" value="Genomic_DNA"/>
</dbReference>
<evidence type="ECO:0000256" key="1">
    <source>
        <dbReference type="ARBA" id="ARBA00023224"/>
    </source>
</evidence>
<dbReference type="InterPro" id="IPR004089">
    <property type="entry name" value="MCPsignal_dom"/>
</dbReference>
<protein>
    <submittedName>
        <fullName evidence="4">Chemotaxis regulator BdlA</fullName>
    </submittedName>
</protein>
<proteinExistence type="predicted"/>
<organism evidence="4 5">
    <name type="scientific">Chromobacterium violaceum</name>
    <dbReference type="NCBI Taxonomy" id="536"/>
    <lineage>
        <taxon>Bacteria</taxon>
        <taxon>Pseudomonadati</taxon>
        <taxon>Pseudomonadota</taxon>
        <taxon>Betaproteobacteria</taxon>
        <taxon>Neisseriales</taxon>
        <taxon>Chromobacteriaceae</taxon>
        <taxon>Chromobacterium</taxon>
    </lineage>
</organism>
<evidence type="ECO:0000256" key="2">
    <source>
        <dbReference type="PROSITE-ProRule" id="PRU00284"/>
    </source>
</evidence>
<evidence type="ECO:0000313" key="5">
    <source>
        <dbReference type="Proteomes" id="UP000275777"/>
    </source>
</evidence>
<dbReference type="PANTHER" id="PTHR32089:SF112">
    <property type="entry name" value="LYSOZYME-LIKE PROTEIN-RELATED"/>
    <property type="match status" value="1"/>
</dbReference>
<dbReference type="SUPFAM" id="SSF58104">
    <property type="entry name" value="Methyl-accepting chemotaxis protein (MCP) signaling domain"/>
    <property type="match status" value="1"/>
</dbReference>
<dbReference type="Proteomes" id="UP000275777">
    <property type="component" value="Chromosome"/>
</dbReference>
<accession>A0A447TDV8</accession>
<sequence length="129" mass="13800">MRKLSERTAKATEQTADMIAEIQASSDLSRRNMSDTVARVKSGLELAEQGGELIQQIRGSAGQVVQVVNDISHALQEQGTASQDIARHVEQIAQVASGNAVAATQASESIQRIDEVTGNLRLSVAQFQV</sequence>
<evidence type="ECO:0000259" key="3">
    <source>
        <dbReference type="PROSITE" id="PS50111"/>
    </source>
</evidence>